<dbReference type="EMBL" id="KV429035">
    <property type="protein sequence ID" value="KZT73751.1"/>
    <property type="molecule type" value="Genomic_DNA"/>
</dbReference>
<dbReference type="AlphaFoldDB" id="A0A165TPI4"/>
<keyword evidence="2" id="KW-1185">Reference proteome</keyword>
<accession>A0A165TPI4</accession>
<evidence type="ECO:0000313" key="2">
    <source>
        <dbReference type="Proteomes" id="UP000076727"/>
    </source>
</evidence>
<reference evidence="1 2" key="1">
    <citation type="journal article" date="2016" name="Mol. Biol. Evol.">
        <title>Comparative Genomics of Early-Diverging Mushroom-Forming Fungi Provides Insights into the Origins of Lignocellulose Decay Capabilities.</title>
        <authorList>
            <person name="Nagy L.G."/>
            <person name="Riley R."/>
            <person name="Tritt A."/>
            <person name="Adam C."/>
            <person name="Daum C."/>
            <person name="Floudas D."/>
            <person name="Sun H."/>
            <person name="Yadav J.S."/>
            <person name="Pangilinan J."/>
            <person name="Larsson K.H."/>
            <person name="Matsuura K."/>
            <person name="Barry K."/>
            <person name="Labutti K."/>
            <person name="Kuo R."/>
            <person name="Ohm R.A."/>
            <person name="Bhattacharya S.S."/>
            <person name="Shirouzu T."/>
            <person name="Yoshinaga Y."/>
            <person name="Martin F.M."/>
            <person name="Grigoriev I.V."/>
            <person name="Hibbett D.S."/>
        </authorList>
    </citation>
    <scope>NUCLEOTIDE SEQUENCE [LARGE SCALE GENOMIC DNA]</scope>
    <source>
        <strain evidence="1 2">L-15889</strain>
    </source>
</reference>
<dbReference type="Proteomes" id="UP000076727">
    <property type="component" value="Unassembled WGS sequence"/>
</dbReference>
<proteinExistence type="predicted"/>
<protein>
    <submittedName>
        <fullName evidence="1">Uncharacterized protein</fullName>
    </submittedName>
</protein>
<name>A0A165TPI4_9APHY</name>
<organism evidence="1 2">
    <name type="scientific">Daedalea quercina L-15889</name>
    <dbReference type="NCBI Taxonomy" id="1314783"/>
    <lineage>
        <taxon>Eukaryota</taxon>
        <taxon>Fungi</taxon>
        <taxon>Dikarya</taxon>
        <taxon>Basidiomycota</taxon>
        <taxon>Agaricomycotina</taxon>
        <taxon>Agaricomycetes</taxon>
        <taxon>Polyporales</taxon>
        <taxon>Fomitopsis</taxon>
    </lineage>
</organism>
<sequence length="156" mass="17454">MHAKNARRIQAPRAACIRRCLPASCHARARSILCNPNHRAELTASSLSQIIGVRFTTVLGDALYTFGLDFLWTTRQAPRKNRIRRSISDSRYSVIREWSHVAFILTGSGRRCPINPACAWKSDMSRRHVGETRSLVSESLASSANLSSARTMARTE</sequence>
<evidence type="ECO:0000313" key="1">
    <source>
        <dbReference type="EMBL" id="KZT73751.1"/>
    </source>
</evidence>
<gene>
    <name evidence="1" type="ORF">DAEQUDRAFT_352697</name>
</gene>